<dbReference type="EMBL" id="JH598162">
    <property type="status" value="NOT_ANNOTATED_CDS"/>
    <property type="molecule type" value="Genomic_DNA"/>
</dbReference>
<dbReference type="EnsemblProtists" id="HpaT813623">
    <property type="protein sequence ID" value="HpaP813623"/>
    <property type="gene ID" value="HpaG813623"/>
</dbReference>
<name>M4C3F6_HYAAE</name>
<proteinExistence type="predicted"/>
<dbReference type="InParanoid" id="M4C3F6"/>
<dbReference type="AlphaFoldDB" id="M4C3F6"/>
<reference evidence="1" key="2">
    <citation type="submission" date="2015-06" db="UniProtKB">
        <authorList>
            <consortium name="EnsemblProtists"/>
        </authorList>
    </citation>
    <scope>IDENTIFICATION</scope>
    <source>
        <strain evidence="1">Emoy2</strain>
    </source>
</reference>
<dbReference type="HOGENOM" id="CLU_2727631_0_0_1"/>
<keyword evidence="2" id="KW-1185">Reference proteome</keyword>
<evidence type="ECO:0000313" key="1">
    <source>
        <dbReference type="EnsemblProtists" id="HpaP813623"/>
    </source>
</evidence>
<reference evidence="2" key="1">
    <citation type="journal article" date="2010" name="Science">
        <title>Signatures of adaptation to obligate biotrophy in the Hyaloperonospora arabidopsidis genome.</title>
        <authorList>
            <person name="Baxter L."/>
            <person name="Tripathy S."/>
            <person name="Ishaque N."/>
            <person name="Boot N."/>
            <person name="Cabral A."/>
            <person name="Kemen E."/>
            <person name="Thines M."/>
            <person name="Ah-Fong A."/>
            <person name="Anderson R."/>
            <person name="Badejoko W."/>
            <person name="Bittner-Eddy P."/>
            <person name="Boore J.L."/>
            <person name="Chibucos M.C."/>
            <person name="Coates M."/>
            <person name="Dehal P."/>
            <person name="Delehaunty K."/>
            <person name="Dong S."/>
            <person name="Downton P."/>
            <person name="Dumas B."/>
            <person name="Fabro G."/>
            <person name="Fronick C."/>
            <person name="Fuerstenberg S.I."/>
            <person name="Fulton L."/>
            <person name="Gaulin E."/>
            <person name="Govers F."/>
            <person name="Hughes L."/>
            <person name="Humphray S."/>
            <person name="Jiang R.H."/>
            <person name="Judelson H."/>
            <person name="Kamoun S."/>
            <person name="Kyung K."/>
            <person name="Meijer H."/>
            <person name="Minx P."/>
            <person name="Morris P."/>
            <person name="Nelson J."/>
            <person name="Phuntumart V."/>
            <person name="Qutob D."/>
            <person name="Rehmany A."/>
            <person name="Rougon-Cardoso A."/>
            <person name="Ryden P."/>
            <person name="Torto-Alalibo T."/>
            <person name="Studholme D."/>
            <person name="Wang Y."/>
            <person name="Win J."/>
            <person name="Wood J."/>
            <person name="Clifton S.W."/>
            <person name="Rogers J."/>
            <person name="Van den Ackerveken G."/>
            <person name="Jones J.D."/>
            <person name="McDowell J.M."/>
            <person name="Beynon J."/>
            <person name="Tyler B.M."/>
        </authorList>
    </citation>
    <scope>NUCLEOTIDE SEQUENCE [LARGE SCALE GENOMIC DNA]</scope>
    <source>
        <strain evidence="2">Emoy2</strain>
    </source>
</reference>
<dbReference type="Proteomes" id="UP000011713">
    <property type="component" value="Unassembled WGS sequence"/>
</dbReference>
<protein>
    <submittedName>
        <fullName evidence="1">Uncharacterized protein</fullName>
    </submittedName>
</protein>
<organism evidence="1 2">
    <name type="scientific">Hyaloperonospora arabidopsidis (strain Emoy2)</name>
    <name type="common">Downy mildew agent</name>
    <name type="synonym">Peronospora arabidopsidis</name>
    <dbReference type="NCBI Taxonomy" id="559515"/>
    <lineage>
        <taxon>Eukaryota</taxon>
        <taxon>Sar</taxon>
        <taxon>Stramenopiles</taxon>
        <taxon>Oomycota</taxon>
        <taxon>Peronosporomycetes</taxon>
        <taxon>Peronosporales</taxon>
        <taxon>Peronosporaceae</taxon>
        <taxon>Hyaloperonospora</taxon>
    </lineage>
</organism>
<accession>M4C3F6</accession>
<dbReference type="VEuPathDB" id="FungiDB:HpaG813623"/>
<sequence length="72" mass="8474">MDDAKGKQSIHSRQVCVKDYFYGFCSFLTNVSRQTGDPLARGTYMSRNELEFRRRIHEHRRLPPDAAARKKE</sequence>
<evidence type="ECO:0000313" key="2">
    <source>
        <dbReference type="Proteomes" id="UP000011713"/>
    </source>
</evidence>